<name>A0A835GTQ0_SPOEX</name>
<dbReference type="InterPro" id="IPR001680">
    <property type="entry name" value="WD40_rpt"/>
</dbReference>
<dbReference type="GO" id="GO:0019905">
    <property type="term" value="F:syntaxin binding"/>
    <property type="evidence" value="ECO:0007669"/>
    <property type="project" value="TreeGrafter"/>
</dbReference>
<evidence type="ECO:0000256" key="2">
    <source>
        <dbReference type="ARBA" id="ARBA00022483"/>
    </source>
</evidence>
<dbReference type="PANTHER" id="PTHR10241:SF25">
    <property type="entry name" value="TOMOSYN, ISOFORM C"/>
    <property type="match status" value="1"/>
</dbReference>
<dbReference type="InterPro" id="IPR000664">
    <property type="entry name" value="Lethal2_giant"/>
</dbReference>
<dbReference type="Gene3D" id="2.130.10.10">
    <property type="entry name" value="YVTN repeat-like/Quinoprotein amine dehydrogenase"/>
    <property type="match status" value="1"/>
</dbReference>
<feature type="region of interest" description="Disordered" evidence="5">
    <location>
        <begin position="436"/>
        <end position="510"/>
    </location>
</feature>
<dbReference type="GO" id="GO:0045159">
    <property type="term" value="F:myosin II binding"/>
    <property type="evidence" value="ECO:0007669"/>
    <property type="project" value="TreeGrafter"/>
</dbReference>
<dbReference type="GO" id="GO:0005096">
    <property type="term" value="F:GTPase activator activity"/>
    <property type="evidence" value="ECO:0007669"/>
    <property type="project" value="TreeGrafter"/>
</dbReference>
<dbReference type="InterPro" id="IPR013577">
    <property type="entry name" value="LLGL2"/>
</dbReference>
<dbReference type="PRINTS" id="PR00962">
    <property type="entry name" value="LETHAL2GIANT"/>
</dbReference>
<dbReference type="GO" id="GO:0031201">
    <property type="term" value="C:SNARE complex"/>
    <property type="evidence" value="ECO:0007669"/>
    <property type="project" value="TreeGrafter"/>
</dbReference>
<evidence type="ECO:0000313" key="8">
    <source>
        <dbReference type="Proteomes" id="UP000648187"/>
    </source>
</evidence>
<evidence type="ECO:0000256" key="3">
    <source>
        <dbReference type="ARBA" id="ARBA00022574"/>
    </source>
</evidence>
<evidence type="ECO:0000259" key="6">
    <source>
        <dbReference type="Pfam" id="PF08366"/>
    </source>
</evidence>
<comment type="caution">
    <text evidence="7">The sequence shown here is derived from an EMBL/GenBank/DDBJ whole genome shotgun (WGS) entry which is preliminary data.</text>
</comment>
<dbReference type="InterPro" id="IPR036322">
    <property type="entry name" value="WD40_repeat_dom_sf"/>
</dbReference>
<organism evidence="7 8">
    <name type="scientific">Spodoptera exigua</name>
    <name type="common">Beet armyworm</name>
    <name type="synonym">Noctua fulgens</name>
    <dbReference type="NCBI Taxonomy" id="7107"/>
    <lineage>
        <taxon>Eukaryota</taxon>
        <taxon>Metazoa</taxon>
        <taxon>Ecdysozoa</taxon>
        <taxon>Arthropoda</taxon>
        <taxon>Hexapoda</taxon>
        <taxon>Insecta</taxon>
        <taxon>Pterygota</taxon>
        <taxon>Neoptera</taxon>
        <taxon>Endopterygota</taxon>
        <taxon>Lepidoptera</taxon>
        <taxon>Glossata</taxon>
        <taxon>Ditrysia</taxon>
        <taxon>Noctuoidea</taxon>
        <taxon>Noctuidae</taxon>
        <taxon>Amphipyrinae</taxon>
        <taxon>Spodoptera</taxon>
    </lineage>
</organism>
<keyword evidence="8" id="KW-1185">Reference proteome</keyword>
<evidence type="ECO:0000256" key="5">
    <source>
        <dbReference type="SAM" id="MobiDB-lite"/>
    </source>
</evidence>
<dbReference type="GO" id="GO:0006887">
    <property type="term" value="P:exocytosis"/>
    <property type="evidence" value="ECO:0007669"/>
    <property type="project" value="UniProtKB-KW"/>
</dbReference>
<keyword evidence="4" id="KW-0677">Repeat</keyword>
<dbReference type="SUPFAM" id="SSF50978">
    <property type="entry name" value="WD40 repeat-like"/>
    <property type="match status" value="1"/>
</dbReference>
<dbReference type="EMBL" id="JACKWZ010000014">
    <property type="protein sequence ID" value="KAF9422740.1"/>
    <property type="molecule type" value="Genomic_DNA"/>
</dbReference>
<reference evidence="7" key="1">
    <citation type="submission" date="2020-08" db="EMBL/GenBank/DDBJ databases">
        <title>Spodoptera exigua strain:BAW_Kor-Di-RS1 Genome sequencing and assembly.</title>
        <authorList>
            <person name="Kim J."/>
            <person name="Nam H.Y."/>
            <person name="Kwon M."/>
            <person name="Choi J.H."/>
            <person name="Cho S.R."/>
            <person name="Kim G.-H."/>
        </authorList>
    </citation>
    <scope>NUCLEOTIDE SEQUENCE</scope>
    <source>
        <strain evidence="7">BAW_Kor-Di-RS1</strain>
        <tissue evidence="7">Whole-body</tissue>
    </source>
</reference>
<keyword evidence="2" id="KW-0268">Exocytosis</keyword>
<dbReference type="PANTHER" id="PTHR10241">
    <property type="entry name" value="LETHAL 2 GIANT LARVAE PROTEIN"/>
    <property type="match status" value="1"/>
</dbReference>
<dbReference type="GO" id="GO:0006893">
    <property type="term" value="P:Golgi to plasma membrane transport"/>
    <property type="evidence" value="ECO:0007669"/>
    <property type="project" value="TreeGrafter"/>
</dbReference>
<dbReference type="Pfam" id="PF08366">
    <property type="entry name" value="LLGL"/>
    <property type="match status" value="1"/>
</dbReference>
<sequence length="620" mass="67485">MTYISLGGPGVDSHVRHECGEAVLHARFLVNEGALVTATADDQLHLWTFRQKSPQRLHSLKFQRERITCLHLPLASKWIHVGTERGNVHVVNIETFALSGYVINWNKAIEVTRPNHPGAVVEISDNPLDASKLMTAHADGALATWTTRAPRPSSLSYPHAKANKDGKLEPCKPILRLEWKTSRTGESLVIFSGGLPTDKAGRTHSITVLNGKSTTVLEMEHSVVDFVTLCETPHTADYQEPYAIVVLLQNDLVVIDLQSPGYPCFENPYPMDIHESPVTCCSYFADCPSDLIPAFYSVGRQGNKKPTGFSEKLWPINGGEWEPASCSYNEIILTGHADGSVKFWDASAGTLQILYKLKCSKVFERRAGGAGGAAGGAAFEEESPLAIQQIALCCESRRLAVALPHGHVVLFKFRKADTHAETHVLEIPMISDVLEEECSPEPDAARSMSFSRGGDGADGESRRLEDSAARASPGASPHDEPDEPAAPPDPATDAAPDDKPKLDTRRKSTTWKNFNLKRQLSKVDLKFKAAFAAPSENNAEEMNAEKSNSQFYCEAPDRAPDRAPERGPEPGAGESPPGDIIIHASPTPGPRSPLLALVVPRCTRVVASSDWNGNGLQFFL</sequence>
<feature type="domain" description="Lethal giant larvae homologue 2" evidence="6">
    <location>
        <begin position="168"/>
        <end position="263"/>
    </location>
</feature>
<proteinExistence type="inferred from homology"/>
<feature type="compositionally biased region" description="Basic and acidic residues" evidence="5">
    <location>
        <begin position="496"/>
        <end position="506"/>
    </location>
</feature>
<feature type="compositionally biased region" description="Low complexity" evidence="5">
    <location>
        <begin position="569"/>
        <end position="578"/>
    </location>
</feature>
<dbReference type="SMART" id="SM00320">
    <property type="entry name" value="WD40"/>
    <property type="match status" value="3"/>
</dbReference>
<feature type="compositionally biased region" description="Basic and acidic residues" evidence="5">
    <location>
        <begin position="459"/>
        <end position="468"/>
    </location>
</feature>
<evidence type="ECO:0000256" key="4">
    <source>
        <dbReference type="ARBA" id="ARBA00022737"/>
    </source>
</evidence>
<comment type="similarity">
    <text evidence="1">Belongs to the WD repeat L(2)GL family.</text>
</comment>
<dbReference type="GO" id="GO:0005886">
    <property type="term" value="C:plasma membrane"/>
    <property type="evidence" value="ECO:0007669"/>
    <property type="project" value="TreeGrafter"/>
</dbReference>
<evidence type="ECO:0000256" key="1">
    <source>
        <dbReference type="ARBA" id="ARBA00008070"/>
    </source>
</evidence>
<feature type="region of interest" description="Disordered" evidence="5">
    <location>
        <begin position="554"/>
        <end position="587"/>
    </location>
</feature>
<dbReference type="InterPro" id="IPR015943">
    <property type="entry name" value="WD40/YVTN_repeat-like_dom_sf"/>
</dbReference>
<keyword evidence="3" id="KW-0853">WD repeat</keyword>
<gene>
    <name evidence="7" type="ORF">HW555_001734</name>
</gene>
<accession>A0A835GTQ0</accession>
<evidence type="ECO:0000313" key="7">
    <source>
        <dbReference type="EMBL" id="KAF9422740.1"/>
    </source>
</evidence>
<dbReference type="Proteomes" id="UP000648187">
    <property type="component" value="Unassembled WGS sequence"/>
</dbReference>
<protein>
    <recommendedName>
        <fullName evidence="6">Lethal giant larvae homologue 2 domain-containing protein</fullName>
    </recommendedName>
</protein>
<dbReference type="AlphaFoldDB" id="A0A835GTQ0"/>
<feature type="compositionally biased region" description="Basic and acidic residues" evidence="5">
    <location>
        <begin position="555"/>
        <end position="568"/>
    </location>
</feature>